<evidence type="ECO:0000313" key="6">
    <source>
        <dbReference type="EMBL" id="SDI17329.1"/>
    </source>
</evidence>
<organism evidence="6 7">
    <name type="scientific">Nonomuraea jiangxiensis</name>
    <dbReference type="NCBI Taxonomy" id="633440"/>
    <lineage>
        <taxon>Bacteria</taxon>
        <taxon>Bacillati</taxon>
        <taxon>Actinomycetota</taxon>
        <taxon>Actinomycetes</taxon>
        <taxon>Streptosporangiales</taxon>
        <taxon>Streptosporangiaceae</taxon>
        <taxon>Nonomuraea</taxon>
    </lineage>
</organism>
<dbReference type="InterPro" id="IPR028359">
    <property type="entry name" value="UDP_ManNAc/GlcNAc_DH"/>
</dbReference>
<keyword evidence="3" id="KW-0520">NAD</keyword>
<dbReference type="Gene3D" id="3.40.50.720">
    <property type="entry name" value="NAD(P)-binding Rossmann-like Domain"/>
    <property type="match status" value="2"/>
</dbReference>
<dbReference type="GO" id="GO:0016616">
    <property type="term" value="F:oxidoreductase activity, acting on the CH-OH group of donors, NAD or NADP as acceptor"/>
    <property type="evidence" value="ECO:0007669"/>
    <property type="project" value="InterPro"/>
</dbReference>
<dbReference type="OrthoDB" id="5193947at2"/>
<evidence type="ECO:0000256" key="4">
    <source>
        <dbReference type="PIRNR" id="PIRNR000124"/>
    </source>
</evidence>
<dbReference type="InterPro" id="IPR014027">
    <property type="entry name" value="UDP-Glc/GDP-Man_DH_C"/>
</dbReference>
<dbReference type="PANTHER" id="PTHR43491">
    <property type="entry name" value="UDP-N-ACETYL-D-MANNOSAMINE DEHYDROGENASE"/>
    <property type="match status" value="1"/>
</dbReference>
<dbReference type="SUPFAM" id="SSF52413">
    <property type="entry name" value="UDP-glucose/GDP-mannose dehydrogenase C-terminal domain"/>
    <property type="match status" value="1"/>
</dbReference>
<evidence type="ECO:0000256" key="1">
    <source>
        <dbReference type="ARBA" id="ARBA00006601"/>
    </source>
</evidence>
<dbReference type="InterPro" id="IPR014026">
    <property type="entry name" value="UDP-Glc/GDP-Man_DH_dimer"/>
</dbReference>
<dbReference type="InterPro" id="IPR036220">
    <property type="entry name" value="UDP-Glc/GDP-Man_DH_C_sf"/>
</dbReference>
<dbReference type="Proteomes" id="UP000199202">
    <property type="component" value="Unassembled WGS sequence"/>
</dbReference>
<evidence type="ECO:0000259" key="5">
    <source>
        <dbReference type="SMART" id="SM00984"/>
    </source>
</evidence>
<dbReference type="GO" id="GO:0016628">
    <property type="term" value="F:oxidoreductase activity, acting on the CH-CH group of donors, NAD or NADP as acceptor"/>
    <property type="evidence" value="ECO:0007669"/>
    <property type="project" value="InterPro"/>
</dbReference>
<gene>
    <name evidence="6" type="ORF">SAMN05421869_104467</name>
</gene>
<dbReference type="PIRSF" id="PIRSF500136">
    <property type="entry name" value="UDP_ManNAc_DH"/>
    <property type="match status" value="1"/>
</dbReference>
<dbReference type="InterPro" id="IPR001732">
    <property type="entry name" value="UDP-Glc/GDP-Man_DH_N"/>
</dbReference>
<dbReference type="EMBL" id="FNDJ01000004">
    <property type="protein sequence ID" value="SDI17329.1"/>
    <property type="molecule type" value="Genomic_DNA"/>
</dbReference>
<accession>A0A1G8IE84</accession>
<comment type="similarity">
    <text evidence="1 4">Belongs to the UDP-glucose/GDP-mannose dehydrogenase family.</text>
</comment>
<evidence type="ECO:0000313" key="7">
    <source>
        <dbReference type="Proteomes" id="UP000199202"/>
    </source>
</evidence>
<dbReference type="Pfam" id="PF03721">
    <property type="entry name" value="UDPG_MGDP_dh_N"/>
    <property type="match status" value="1"/>
</dbReference>
<dbReference type="PIRSF" id="PIRSF000124">
    <property type="entry name" value="UDPglc_GDPman_dh"/>
    <property type="match status" value="1"/>
</dbReference>
<dbReference type="PANTHER" id="PTHR43491:SF2">
    <property type="entry name" value="UDP-N-ACETYL-D-MANNOSAMINE DEHYDROGENASE"/>
    <property type="match status" value="1"/>
</dbReference>
<dbReference type="SUPFAM" id="SSF48179">
    <property type="entry name" value="6-phosphogluconate dehydrogenase C-terminal domain-like"/>
    <property type="match status" value="1"/>
</dbReference>
<name>A0A1G8IE84_9ACTN</name>
<feature type="domain" description="UDP-glucose/GDP-mannose dehydrogenase C-terminal" evidence="5">
    <location>
        <begin position="346"/>
        <end position="446"/>
    </location>
</feature>
<evidence type="ECO:0000256" key="2">
    <source>
        <dbReference type="ARBA" id="ARBA00023002"/>
    </source>
</evidence>
<proteinExistence type="inferred from homology"/>
<keyword evidence="2" id="KW-0560">Oxidoreductase</keyword>
<evidence type="ECO:0000256" key="3">
    <source>
        <dbReference type="ARBA" id="ARBA00023027"/>
    </source>
</evidence>
<dbReference type="Pfam" id="PF00984">
    <property type="entry name" value="UDPG_MGDP_dh"/>
    <property type="match status" value="1"/>
</dbReference>
<reference evidence="6 7" key="1">
    <citation type="submission" date="2016-10" db="EMBL/GenBank/DDBJ databases">
        <authorList>
            <person name="de Groot N.N."/>
        </authorList>
    </citation>
    <scope>NUCLEOTIDE SEQUENCE [LARGE SCALE GENOMIC DNA]</scope>
    <source>
        <strain evidence="6 7">CGMCC 4.6533</strain>
    </source>
</reference>
<keyword evidence="7" id="KW-1185">Reference proteome</keyword>
<dbReference type="InterPro" id="IPR036291">
    <property type="entry name" value="NAD(P)-bd_dom_sf"/>
</dbReference>
<dbReference type="GO" id="GO:0000271">
    <property type="term" value="P:polysaccharide biosynthetic process"/>
    <property type="evidence" value="ECO:0007669"/>
    <property type="project" value="InterPro"/>
</dbReference>
<dbReference type="InterPro" id="IPR017476">
    <property type="entry name" value="UDP-Glc/GDP-Man"/>
</dbReference>
<dbReference type="SUPFAM" id="SSF51735">
    <property type="entry name" value="NAD(P)-binding Rossmann-fold domains"/>
    <property type="match status" value="1"/>
</dbReference>
<sequence>MQPSAARLRPLPSYSPPRFLPDRENLKVAVIGFGYVGSCIAATLADRGFDVVGVDTDPRLIDELQAGHCRFHEHGLPEMIFRGMAAGRLRVTTDAAETAGADVVLITVGTPIRDDGSLADDQLRAACQGLSRHIRRGQLVVLKSTVPPGTTRDVVLPLLESGGLTGGVDFGLAFTPERLAEGTALHELRTFPIVAGGLGEDSARDAAAFWRRALEVQVIPLDSLESAEIVKLADNWWIDLNIALANELAKFCALYGVDVLDVISAANTIPKGKGKVNILLPSVGVGGSCLTKDPWMVWRSARRRGVDILTASAGREVNAGMPEYTAELILKELARAGKDPASSKVAVLGLAFKNNTGDLRATPTVGVVTALRRAGVDVRIFDPLVDPVRAEDLFGTKPAETLAEATRGADCVALLALHREFQDIDFSMLPVADTCLVLDGRAYYSKEKIDELRRLGYRYRGIGRGDSLAGLDRDLDLRELPVATRLTEVAA</sequence>
<protein>
    <submittedName>
        <fullName evidence="6">UDP-N-acetyl-D-mannosaminuronic acid dehydrogenase</fullName>
    </submittedName>
</protein>
<dbReference type="STRING" id="633440.SAMN05421869_104467"/>
<dbReference type="GO" id="GO:0051287">
    <property type="term" value="F:NAD binding"/>
    <property type="evidence" value="ECO:0007669"/>
    <property type="project" value="InterPro"/>
</dbReference>
<dbReference type="Pfam" id="PF03720">
    <property type="entry name" value="UDPG_MGDP_dh_C"/>
    <property type="match status" value="1"/>
</dbReference>
<dbReference type="NCBIfam" id="TIGR03026">
    <property type="entry name" value="NDP-sugDHase"/>
    <property type="match status" value="1"/>
</dbReference>
<dbReference type="SMART" id="SM00984">
    <property type="entry name" value="UDPG_MGDP_dh_C"/>
    <property type="match status" value="1"/>
</dbReference>
<dbReference type="InterPro" id="IPR008927">
    <property type="entry name" value="6-PGluconate_DH-like_C_sf"/>
</dbReference>
<dbReference type="AlphaFoldDB" id="A0A1G8IE84"/>